<sequence length="52" mass="6019">MTQTNVLTKFHEDRTRNMASRVFTRQNVEDGRTTHDGRRTKGDPKSSPSNKK</sequence>
<feature type="non-terminal residue" evidence="2">
    <location>
        <position position="1"/>
    </location>
</feature>
<dbReference type="Proteomes" id="UP000828390">
    <property type="component" value="Unassembled WGS sequence"/>
</dbReference>
<comment type="caution">
    <text evidence="2">The sequence shown here is derived from an EMBL/GenBank/DDBJ whole genome shotgun (WGS) entry which is preliminary data.</text>
</comment>
<evidence type="ECO:0000313" key="2">
    <source>
        <dbReference type="EMBL" id="KAH3738325.1"/>
    </source>
</evidence>
<reference evidence="2" key="2">
    <citation type="submission" date="2020-11" db="EMBL/GenBank/DDBJ databases">
        <authorList>
            <person name="McCartney M.A."/>
            <person name="Auch B."/>
            <person name="Kono T."/>
            <person name="Mallez S."/>
            <person name="Becker A."/>
            <person name="Gohl D.M."/>
            <person name="Silverstein K.A.T."/>
            <person name="Koren S."/>
            <person name="Bechman K.B."/>
            <person name="Herman A."/>
            <person name="Abrahante J.E."/>
            <person name="Garbe J."/>
        </authorList>
    </citation>
    <scope>NUCLEOTIDE SEQUENCE</scope>
    <source>
        <strain evidence="2">Duluth1</strain>
        <tissue evidence="2">Whole animal</tissue>
    </source>
</reference>
<protein>
    <submittedName>
        <fullName evidence="2">Uncharacterized protein</fullName>
    </submittedName>
</protein>
<accession>A0A9D4HWW8</accession>
<organism evidence="2 3">
    <name type="scientific">Dreissena polymorpha</name>
    <name type="common">Zebra mussel</name>
    <name type="synonym">Mytilus polymorpha</name>
    <dbReference type="NCBI Taxonomy" id="45954"/>
    <lineage>
        <taxon>Eukaryota</taxon>
        <taxon>Metazoa</taxon>
        <taxon>Spiralia</taxon>
        <taxon>Lophotrochozoa</taxon>
        <taxon>Mollusca</taxon>
        <taxon>Bivalvia</taxon>
        <taxon>Autobranchia</taxon>
        <taxon>Heteroconchia</taxon>
        <taxon>Euheterodonta</taxon>
        <taxon>Imparidentia</taxon>
        <taxon>Neoheterodontei</taxon>
        <taxon>Myida</taxon>
        <taxon>Dreissenoidea</taxon>
        <taxon>Dreissenidae</taxon>
        <taxon>Dreissena</taxon>
    </lineage>
</organism>
<evidence type="ECO:0000256" key="1">
    <source>
        <dbReference type="SAM" id="MobiDB-lite"/>
    </source>
</evidence>
<keyword evidence="3" id="KW-1185">Reference proteome</keyword>
<reference evidence="2" key="1">
    <citation type="journal article" date="2019" name="bioRxiv">
        <title>The Genome of the Zebra Mussel, Dreissena polymorpha: A Resource for Invasive Species Research.</title>
        <authorList>
            <person name="McCartney M.A."/>
            <person name="Auch B."/>
            <person name="Kono T."/>
            <person name="Mallez S."/>
            <person name="Zhang Y."/>
            <person name="Obille A."/>
            <person name="Becker A."/>
            <person name="Abrahante J.E."/>
            <person name="Garbe J."/>
            <person name="Badalamenti J.P."/>
            <person name="Herman A."/>
            <person name="Mangelson H."/>
            <person name="Liachko I."/>
            <person name="Sullivan S."/>
            <person name="Sone E.D."/>
            <person name="Koren S."/>
            <person name="Silverstein K.A.T."/>
            <person name="Beckman K.B."/>
            <person name="Gohl D.M."/>
        </authorList>
    </citation>
    <scope>NUCLEOTIDE SEQUENCE</scope>
    <source>
        <strain evidence="2">Duluth1</strain>
        <tissue evidence="2">Whole animal</tissue>
    </source>
</reference>
<gene>
    <name evidence="2" type="ORF">DPMN_044959</name>
</gene>
<dbReference type="EMBL" id="JAIWYP010000011">
    <property type="protein sequence ID" value="KAH3738325.1"/>
    <property type="molecule type" value="Genomic_DNA"/>
</dbReference>
<proteinExistence type="predicted"/>
<feature type="region of interest" description="Disordered" evidence="1">
    <location>
        <begin position="1"/>
        <end position="52"/>
    </location>
</feature>
<feature type="compositionally biased region" description="Basic and acidic residues" evidence="1">
    <location>
        <begin position="27"/>
        <end position="44"/>
    </location>
</feature>
<evidence type="ECO:0000313" key="3">
    <source>
        <dbReference type="Proteomes" id="UP000828390"/>
    </source>
</evidence>
<dbReference type="AlphaFoldDB" id="A0A9D4HWW8"/>
<name>A0A9D4HWW8_DREPO</name>